<protein>
    <submittedName>
        <fullName evidence="2">Antibiotic biosynthesis monooxygenase</fullName>
    </submittedName>
</protein>
<sequence length="264" mass="29008">MSALPSSGPLPDLTRPDVGAALFSTWSVGTPERQRATVDAIAATWDGHLWPAPELLSYNLYAGTDGDTLMHHSQWASEAAYHAFVRTQRRQRNDEIDSTVPDIKRLGLSSYRHYRGFQAPAAQSDTPDPGSDPGLIVVVEIDFDDPDPGLRRSWIDLVIEALENEPDPGLISADFHLIVDGERHLSTDRVRVFNYARWTGVETYEAAMAADGPRGGGSSLWDRVRDFPGLVGSASRSYRFRRSFVPQSAAASRNSANSPEREAG</sequence>
<keyword evidence="3" id="KW-1185">Reference proteome</keyword>
<keyword evidence="2" id="KW-0560">Oxidoreductase</keyword>
<keyword evidence="2" id="KW-0503">Monooxygenase</keyword>
<dbReference type="Gene3D" id="3.30.70.100">
    <property type="match status" value="2"/>
</dbReference>
<dbReference type="eggNOG" id="ENOG5033XY6">
    <property type="taxonomic scope" value="Bacteria"/>
</dbReference>
<gene>
    <name evidence="2" type="ORF">Strvi_1597</name>
</gene>
<dbReference type="AlphaFoldDB" id="G2P224"/>
<dbReference type="SUPFAM" id="SSF54909">
    <property type="entry name" value="Dimeric alpha+beta barrel"/>
    <property type="match status" value="1"/>
</dbReference>
<accession>G2P224</accession>
<evidence type="ECO:0000256" key="1">
    <source>
        <dbReference type="SAM" id="MobiDB-lite"/>
    </source>
</evidence>
<dbReference type="EMBL" id="CP002994">
    <property type="protein sequence ID" value="AEM81337.1"/>
    <property type="molecule type" value="Genomic_DNA"/>
</dbReference>
<dbReference type="RefSeq" id="WP_014054848.1">
    <property type="nucleotide sequence ID" value="NC_015957.1"/>
</dbReference>
<organism evidence="2 3">
    <name type="scientific">Streptomyces violaceusniger (strain Tu 4113)</name>
    <dbReference type="NCBI Taxonomy" id="653045"/>
    <lineage>
        <taxon>Bacteria</taxon>
        <taxon>Bacillati</taxon>
        <taxon>Actinomycetota</taxon>
        <taxon>Actinomycetes</taxon>
        <taxon>Kitasatosporales</taxon>
        <taxon>Streptomycetaceae</taxon>
        <taxon>Streptomyces</taxon>
        <taxon>Streptomyces violaceusniger group</taxon>
    </lineage>
</organism>
<dbReference type="HOGENOM" id="CLU_097567_1_0_11"/>
<evidence type="ECO:0000313" key="3">
    <source>
        <dbReference type="Proteomes" id="UP000008703"/>
    </source>
</evidence>
<feature type="compositionally biased region" description="Low complexity" evidence="1">
    <location>
        <begin position="248"/>
        <end position="258"/>
    </location>
</feature>
<name>G2P224_STRV4</name>
<dbReference type="GO" id="GO:0004497">
    <property type="term" value="F:monooxygenase activity"/>
    <property type="evidence" value="ECO:0007669"/>
    <property type="project" value="UniProtKB-KW"/>
</dbReference>
<dbReference type="InterPro" id="IPR011008">
    <property type="entry name" value="Dimeric_a/b-barrel"/>
</dbReference>
<reference evidence="2" key="1">
    <citation type="submission" date="2011-08" db="EMBL/GenBank/DDBJ databases">
        <title>Complete sequence of chromosome of Streptomyces violaceusniger Tu 4113.</title>
        <authorList>
            <consortium name="US DOE Joint Genome Institute"/>
            <person name="Lucas S."/>
            <person name="Han J."/>
            <person name="Lapidus A."/>
            <person name="Cheng J.-F."/>
            <person name="Goodwin L."/>
            <person name="Pitluck S."/>
            <person name="Peters L."/>
            <person name="Ivanova N."/>
            <person name="Daligault H."/>
            <person name="Detter J.C."/>
            <person name="Han C."/>
            <person name="Tapia R."/>
            <person name="Land M."/>
            <person name="Hauser L."/>
            <person name="Kyrpides N."/>
            <person name="Ivanova N."/>
            <person name="Pagani I."/>
            <person name="Hagen A."/>
            <person name="Katz L."/>
            <person name="Fiedler H.-P."/>
            <person name="Keasling J."/>
            <person name="Fortman J."/>
            <person name="Woyke T."/>
        </authorList>
    </citation>
    <scope>NUCLEOTIDE SEQUENCE [LARGE SCALE GENOMIC DNA]</scope>
    <source>
        <strain evidence="2">Tu 4113</strain>
    </source>
</reference>
<feature type="region of interest" description="Disordered" evidence="1">
    <location>
        <begin position="245"/>
        <end position="264"/>
    </location>
</feature>
<dbReference type="KEGG" id="svl:Strvi_1597"/>
<evidence type="ECO:0000313" key="2">
    <source>
        <dbReference type="EMBL" id="AEM81337.1"/>
    </source>
</evidence>
<proteinExistence type="predicted"/>
<dbReference type="Proteomes" id="UP000008703">
    <property type="component" value="Chromosome"/>
</dbReference>